<evidence type="ECO:0000256" key="1">
    <source>
        <dbReference type="ARBA" id="ARBA00022691"/>
    </source>
</evidence>
<evidence type="ECO:0000256" key="3">
    <source>
        <dbReference type="ARBA" id="ARBA00023004"/>
    </source>
</evidence>
<comment type="caution">
    <text evidence="7">The sequence shown here is derived from an EMBL/GenBank/DDBJ whole genome shotgun (WGS) entry which is preliminary data.</text>
</comment>
<dbReference type="GO" id="GO:0051536">
    <property type="term" value="F:iron-sulfur cluster binding"/>
    <property type="evidence" value="ECO:0007669"/>
    <property type="project" value="UniProtKB-KW"/>
</dbReference>
<feature type="domain" description="Radical SAM core" evidence="6">
    <location>
        <begin position="76"/>
        <end position="208"/>
    </location>
</feature>
<gene>
    <name evidence="7" type="ORF">ENW73_06665</name>
</gene>
<dbReference type="InterPro" id="IPR016431">
    <property type="entry name" value="Pyrv-formate_lyase-activ_prd"/>
</dbReference>
<proteinExistence type="predicted"/>
<name>A0A7C6A9E4_UNCW3</name>
<keyword evidence="3 5" id="KW-0408">Iron</keyword>
<evidence type="ECO:0000256" key="4">
    <source>
        <dbReference type="ARBA" id="ARBA00023014"/>
    </source>
</evidence>
<dbReference type="CDD" id="cd01335">
    <property type="entry name" value="Radical_SAM"/>
    <property type="match status" value="1"/>
</dbReference>
<evidence type="ECO:0000259" key="6">
    <source>
        <dbReference type="Pfam" id="PF04055"/>
    </source>
</evidence>
<dbReference type="InterPro" id="IPR058240">
    <property type="entry name" value="rSAM_sf"/>
</dbReference>
<reference evidence="7" key="1">
    <citation type="journal article" date="2020" name="mSystems">
        <title>Genome- and Community-Level Interaction Insights into Carbon Utilization and Element Cycling Functions of Hydrothermarchaeota in Hydrothermal Sediment.</title>
        <authorList>
            <person name="Zhou Z."/>
            <person name="Liu Y."/>
            <person name="Xu W."/>
            <person name="Pan J."/>
            <person name="Luo Z.H."/>
            <person name="Li M."/>
        </authorList>
    </citation>
    <scope>NUCLEOTIDE SEQUENCE [LARGE SCALE GENOMIC DNA]</scope>
    <source>
        <strain evidence="7">SpSt-876</strain>
    </source>
</reference>
<protein>
    <submittedName>
        <fullName evidence="7">Radical SAM protein</fullName>
    </submittedName>
</protein>
<dbReference type="AlphaFoldDB" id="A0A7C6A9E4"/>
<dbReference type="Pfam" id="PF04055">
    <property type="entry name" value="Radical_SAM"/>
    <property type="match status" value="1"/>
</dbReference>
<keyword evidence="1 5" id="KW-0949">S-adenosyl-L-methionine</keyword>
<feature type="binding site" evidence="5">
    <location>
        <position position="88"/>
    </location>
    <ligand>
        <name>[4Fe-4S] cluster</name>
        <dbReference type="ChEBI" id="CHEBI:49883"/>
        <note>4Fe-4S-S-AdoMet</note>
    </ligand>
</feature>
<dbReference type="Gene3D" id="3.20.20.70">
    <property type="entry name" value="Aldolase class I"/>
    <property type="match status" value="1"/>
</dbReference>
<dbReference type="SFLD" id="SFLDS00029">
    <property type="entry name" value="Radical_SAM"/>
    <property type="match status" value="1"/>
</dbReference>
<evidence type="ECO:0000256" key="2">
    <source>
        <dbReference type="ARBA" id="ARBA00022723"/>
    </source>
</evidence>
<feature type="binding site" evidence="5">
    <location>
        <position position="81"/>
    </location>
    <ligand>
        <name>[4Fe-4S] cluster</name>
        <dbReference type="ChEBI" id="CHEBI:49883"/>
        <note>4Fe-4S-S-AdoMet</note>
    </ligand>
</feature>
<dbReference type="SFLD" id="SFLDG01099">
    <property type="entry name" value="Uncharacterised_Radical_SAM_Su"/>
    <property type="match status" value="1"/>
</dbReference>
<dbReference type="PIRSF" id="PIRSF004869">
    <property type="entry name" value="PflX_prd"/>
    <property type="match status" value="1"/>
</dbReference>
<keyword evidence="4 5" id="KW-0411">Iron-sulfur</keyword>
<organism evidence="7">
    <name type="scientific">candidate division WOR-3 bacterium</name>
    <dbReference type="NCBI Taxonomy" id="2052148"/>
    <lineage>
        <taxon>Bacteria</taxon>
        <taxon>Bacteria division WOR-3</taxon>
    </lineage>
</organism>
<accession>A0A7C6A9E4</accession>
<dbReference type="GO" id="GO:0003824">
    <property type="term" value="F:catalytic activity"/>
    <property type="evidence" value="ECO:0007669"/>
    <property type="project" value="InterPro"/>
</dbReference>
<comment type="cofactor">
    <cofactor evidence="5">
        <name>[4Fe-4S] cluster</name>
        <dbReference type="ChEBI" id="CHEBI:49883"/>
    </cofactor>
    <text evidence="5">Binds 1 [4Fe-4S] cluster. The cluster is coordinated with 3 cysteines and an exchangeable S-adenosyl-L-methionine.</text>
</comment>
<feature type="binding site" evidence="5">
    <location>
        <position position="85"/>
    </location>
    <ligand>
        <name>[4Fe-4S] cluster</name>
        <dbReference type="ChEBI" id="CHEBI:49883"/>
        <note>4Fe-4S-S-AdoMet</note>
    </ligand>
</feature>
<dbReference type="GO" id="GO:0046872">
    <property type="term" value="F:metal ion binding"/>
    <property type="evidence" value="ECO:0007669"/>
    <property type="project" value="UniProtKB-KW"/>
</dbReference>
<evidence type="ECO:0000256" key="5">
    <source>
        <dbReference type="PIRSR" id="PIRSR004869-50"/>
    </source>
</evidence>
<dbReference type="EMBL" id="DTLI01000158">
    <property type="protein sequence ID" value="HHS52530.1"/>
    <property type="molecule type" value="Genomic_DNA"/>
</dbReference>
<evidence type="ECO:0000313" key="7">
    <source>
        <dbReference type="EMBL" id="HHS52530.1"/>
    </source>
</evidence>
<dbReference type="PANTHER" id="PTHR43075:SF1">
    <property type="entry name" value="FORMATE LYASE ACTIVATING ENZYME, PUTATIVE (AFU_ORTHOLOGUE AFUA_2G15630)-RELATED"/>
    <property type="match status" value="1"/>
</dbReference>
<dbReference type="InterPro" id="IPR007197">
    <property type="entry name" value="rSAM"/>
</dbReference>
<dbReference type="PANTHER" id="PTHR43075">
    <property type="entry name" value="FORMATE LYASE ACTIVATING ENZYME, PUTATIVE (AFU_ORTHOLOGUE AFUA_2G15630)-RELATED"/>
    <property type="match status" value="1"/>
</dbReference>
<dbReference type="SUPFAM" id="SSF102114">
    <property type="entry name" value="Radical SAM enzymes"/>
    <property type="match status" value="1"/>
</dbReference>
<keyword evidence="2 5" id="KW-0479">Metal-binding</keyword>
<dbReference type="InterPro" id="IPR013785">
    <property type="entry name" value="Aldolase_TIM"/>
</dbReference>
<sequence>MVNFTPAYHAIDLKTKSAQALELLKNCQLCPRECKVNRLKGEIGYCKTGRWAIVSSYGPHFGEEPELVGFNGSGTIFFAHCNLSCQYCQNYDISQIGYGDFTNARELAKMMLSLQKMGCHNINLVSPSHIVVQFIEALAIAKEEGLNLPIVYNTGGYDSVSTLKFLEGIIDIYMPDAKYSDNELAKKYSFANDYFEVNKRALKEMHRQVGDLKTDNRGVALRGLLIRHLVLPNRIAGSFKVLEFIANEISKESYVNIMAQYRPCYRADKYPELARPITRQEYQEVIDYAQKLGLHRGFCPP</sequence>
<dbReference type="InterPro" id="IPR040085">
    <property type="entry name" value="MJ0674-like"/>
</dbReference>